<organism evidence="1">
    <name type="scientific">uncultured Caudovirales phage</name>
    <dbReference type="NCBI Taxonomy" id="2100421"/>
    <lineage>
        <taxon>Viruses</taxon>
        <taxon>Duplodnaviria</taxon>
        <taxon>Heunggongvirae</taxon>
        <taxon>Uroviricota</taxon>
        <taxon>Caudoviricetes</taxon>
        <taxon>Peduoviridae</taxon>
        <taxon>Maltschvirus</taxon>
        <taxon>Maltschvirus maltsch</taxon>
    </lineage>
</organism>
<dbReference type="InterPro" id="IPR042100">
    <property type="entry name" value="Bug_dom1"/>
</dbReference>
<proteinExistence type="predicted"/>
<dbReference type="EMBL" id="LR798243">
    <property type="protein sequence ID" value="CAB5215091.1"/>
    <property type="molecule type" value="Genomic_DNA"/>
</dbReference>
<dbReference type="Gene3D" id="3.40.190.150">
    <property type="entry name" value="Bordetella uptake gene, domain 1"/>
    <property type="match status" value="1"/>
</dbReference>
<gene>
    <name evidence="1" type="ORF">UFOVP190_389</name>
</gene>
<reference evidence="1" key="1">
    <citation type="submission" date="2020-05" db="EMBL/GenBank/DDBJ databases">
        <authorList>
            <person name="Chiriac C."/>
            <person name="Salcher M."/>
            <person name="Ghai R."/>
            <person name="Kavagutti S V."/>
        </authorList>
    </citation>
    <scope>NUCLEOTIDE SEQUENCE</scope>
</reference>
<dbReference type="PANTHER" id="PTHR42928">
    <property type="entry name" value="TRICARBOXYLATE-BINDING PROTEIN"/>
    <property type="match status" value="1"/>
</dbReference>
<name>A0A6J7WH31_9CAUD</name>
<sequence length="303" mass="33299">MKQFITAVALSLLALTAQAQQTITIFYGWNAADKAANFHRTLAMEANKQQSKYNFIFDVKPGAGAAIAAMHVEKTPNTILATSSAFWIRPNFFPKESHNVENFRELMPSCDAPLVMVSKKYKSFNEVPTDKPLTVAVSGLGITTHLVATEVAKKYPNMTIVPFKSTTDSVLSVLSGTTDFGVNFVGDSDQYTAPDAKNRLYVLGVSGDRPFGTVQPFSKQGFDKNLFNMNAPAHMVVPTSWSEAQFKEIRAILVKAGQADSVHEAYKADYCHSLNQMSDADIQPWFNASNARWKKIAAGISLK</sequence>
<dbReference type="PANTHER" id="PTHR42928:SF5">
    <property type="entry name" value="BLR1237 PROTEIN"/>
    <property type="match status" value="1"/>
</dbReference>
<protein>
    <submittedName>
        <fullName evidence="1">Bordetella uptake protein</fullName>
    </submittedName>
</protein>
<accession>A0A6J7WH31</accession>
<dbReference type="InterPro" id="IPR005064">
    <property type="entry name" value="BUG"/>
</dbReference>
<evidence type="ECO:0000313" key="1">
    <source>
        <dbReference type="EMBL" id="CAB5215091.1"/>
    </source>
</evidence>
<dbReference type="Gene3D" id="3.40.190.10">
    <property type="entry name" value="Periplasmic binding protein-like II"/>
    <property type="match status" value="1"/>
</dbReference>